<comment type="caution">
    <text evidence="2">The sequence shown here is derived from an EMBL/GenBank/DDBJ whole genome shotgun (WGS) entry which is preliminary data.</text>
</comment>
<dbReference type="EMBL" id="AOGW02000009">
    <property type="protein sequence ID" value="EMY62086.1"/>
    <property type="molecule type" value="Genomic_DNA"/>
</dbReference>
<evidence type="ECO:0000313" key="3">
    <source>
        <dbReference type="Proteomes" id="UP000012371"/>
    </source>
</evidence>
<dbReference type="AlphaFoldDB" id="N1W324"/>
<evidence type="ECO:0000256" key="1">
    <source>
        <dbReference type="SAM" id="Phobius"/>
    </source>
</evidence>
<accession>N1W324</accession>
<organism evidence="2 3">
    <name type="scientific">Leptospira terpstrae serovar Hualin str. LT 11-33 = ATCC 700639</name>
    <dbReference type="NCBI Taxonomy" id="1257025"/>
    <lineage>
        <taxon>Bacteria</taxon>
        <taxon>Pseudomonadati</taxon>
        <taxon>Spirochaetota</taxon>
        <taxon>Spirochaetia</taxon>
        <taxon>Leptospirales</taxon>
        <taxon>Leptospiraceae</taxon>
        <taxon>Leptospira</taxon>
    </lineage>
</organism>
<name>N1W324_9LEPT</name>
<feature type="transmembrane region" description="Helical" evidence="1">
    <location>
        <begin position="7"/>
        <end position="26"/>
    </location>
</feature>
<gene>
    <name evidence="2" type="ORF">LEP1GSC203_3859</name>
</gene>
<keyword evidence="1" id="KW-0472">Membrane</keyword>
<dbReference type="RefSeq" id="WP_002973428.1">
    <property type="nucleotide sequence ID" value="NZ_AOGW02000009.1"/>
</dbReference>
<reference evidence="2" key="1">
    <citation type="submission" date="2013-03" db="EMBL/GenBank/DDBJ databases">
        <authorList>
            <person name="Harkins D.M."/>
            <person name="Durkin A.S."/>
            <person name="Brinkac L.M."/>
            <person name="Haft D.H."/>
            <person name="Selengut J.D."/>
            <person name="Sanka R."/>
            <person name="DePew J."/>
            <person name="Purushe J."/>
            <person name="Hartskeerl R.A."/>
            <person name="Ahmed A."/>
            <person name="van der Linden H."/>
            <person name="Goris M.G.A."/>
            <person name="Vinetz J.M."/>
            <person name="Sutton G.G."/>
            <person name="Nierman W.C."/>
            <person name="Fouts D.E."/>
        </authorList>
    </citation>
    <scope>NUCLEOTIDE SEQUENCE [LARGE SCALE GENOMIC DNA]</scope>
    <source>
        <strain evidence="2">LT 11-33</strain>
    </source>
</reference>
<keyword evidence="1" id="KW-0812">Transmembrane</keyword>
<keyword evidence="1" id="KW-1133">Transmembrane helix</keyword>
<feature type="transmembrane region" description="Helical" evidence="1">
    <location>
        <begin position="32"/>
        <end position="55"/>
    </location>
</feature>
<dbReference type="STRING" id="1257025.LEP1GSC203_3859"/>
<proteinExistence type="predicted"/>
<protein>
    <submittedName>
        <fullName evidence="2">Uncharacterized protein</fullName>
    </submittedName>
</protein>
<evidence type="ECO:0000313" key="2">
    <source>
        <dbReference type="EMBL" id="EMY62086.1"/>
    </source>
</evidence>
<dbReference type="Proteomes" id="UP000012371">
    <property type="component" value="Unassembled WGS sequence"/>
</dbReference>
<keyword evidence="3" id="KW-1185">Reference proteome</keyword>
<sequence length="58" mass="6899">MKTGTKILLLPIPSLALTFIFFNLIFGEVKGWDLYVWIFFLFITMVVIDILDYWVKRV</sequence>